<dbReference type="Pfam" id="PF07714">
    <property type="entry name" value="PK_Tyr_Ser-Thr"/>
    <property type="match status" value="1"/>
</dbReference>
<name>A0A9Q0CM43_9POAL</name>
<dbReference type="EMBL" id="JAMQYH010000002">
    <property type="protein sequence ID" value="KAJ1696421.1"/>
    <property type="molecule type" value="Genomic_DNA"/>
</dbReference>
<feature type="domain" description="Protein kinase" evidence="16">
    <location>
        <begin position="474"/>
        <end position="777"/>
    </location>
</feature>
<dbReference type="GO" id="GO:0004674">
    <property type="term" value="F:protein serine/threonine kinase activity"/>
    <property type="evidence" value="ECO:0007669"/>
    <property type="project" value="UniProtKB-KW"/>
</dbReference>
<accession>A0A9Q0CM43</accession>
<evidence type="ECO:0000313" key="17">
    <source>
        <dbReference type="EMBL" id="KAJ1696421.1"/>
    </source>
</evidence>
<evidence type="ECO:0000256" key="8">
    <source>
        <dbReference type="ARBA" id="ARBA00022777"/>
    </source>
</evidence>
<evidence type="ECO:0000256" key="14">
    <source>
        <dbReference type="SAM" id="Phobius"/>
    </source>
</evidence>
<evidence type="ECO:0000256" key="13">
    <source>
        <dbReference type="PROSITE-ProRule" id="PRU10141"/>
    </source>
</evidence>
<dbReference type="PROSITE" id="PS50011">
    <property type="entry name" value="PROTEIN_KINASE_DOM"/>
    <property type="match status" value="1"/>
</dbReference>
<evidence type="ECO:0000259" key="16">
    <source>
        <dbReference type="PROSITE" id="PS50011"/>
    </source>
</evidence>
<dbReference type="GO" id="GO:0005886">
    <property type="term" value="C:plasma membrane"/>
    <property type="evidence" value="ECO:0007669"/>
    <property type="project" value="UniProtKB-SubCell"/>
</dbReference>
<keyword evidence="4" id="KW-0808">Transferase</keyword>
<keyword evidence="7 13" id="KW-0547">Nucleotide-binding</keyword>
<feature type="transmembrane region" description="Helical" evidence="14">
    <location>
        <begin position="376"/>
        <end position="398"/>
    </location>
</feature>
<evidence type="ECO:0000256" key="3">
    <source>
        <dbReference type="ARBA" id="ARBA00022527"/>
    </source>
</evidence>
<dbReference type="Gene3D" id="1.10.510.10">
    <property type="entry name" value="Transferase(Phosphotransferase) domain 1"/>
    <property type="match status" value="1"/>
</dbReference>
<reference evidence="17" key="1">
    <citation type="journal article" date="2022" name="Cell">
        <title>Repeat-based holocentromeres influence genome architecture and karyotype evolution.</title>
        <authorList>
            <person name="Hofstatter P.G."/>
            <person name="Thangavel G."/>
            <person name="Lux T."/>
            <person name="Neumann P."/>
            <person name="Vondrak T."/>
            <person name="Novak P."/>
            <person name="Zhang M."/>
            <person name="Costa L."/>
            <person name="Castellani M."/>
            <person name="Scott A."/>
            <person name="Toegelov H."/>
            <person name="Fuchs J."/>
            <person name="Mata-Sucre Y."/>
            <person name="Dias Y."/>
            <person name="Vanzela A.L.L."/>
            <person name="Huettel B."/>
            <person name="Almeida C.C.S."/>
            <person name="Simkova H."/>
            <person name="Souza G."/>
            <person name="Pedrosa-Harand A."/>
            <person name="Macas J."/>
            <person name="Mayer K.F.X."/>
            <person name="Houben A."/>
            <person name="Marques A."/>
        </authorList>
    </citation>
    <scope>NUCLEOTIDE SEQUENCE</scope>
    <source>
        <strain evidence="17">RhyBre1mFocal</strain>
    </source>
</reference>
<evidence type="ECO:0000256" key="5">
    <source>
        <dbReference type="ARBA" id="ARBA00022692"/>
    </source>
</evidence>
<evidence type="ECO:0000256" key="7">
    <source>
        <dbReference type="ARBA" id="ARBA00022741"/>
    </source>
</evidence>
<evidence type="ECO:0000256" key="9">
    <source>
        <dbReference type="ARBA" id="ARBA00022840"/>
    </source>
</evidence>
<dbReference type="InterPro" id="IPR001245">
    <property type="entry name" value="Ser-Thr/Tyr_kinase_cat_dom"/>
</dbReference>
<keyword evidence="3" id="KW-0723">Serine/threonine-protein kinase</keyword>
<gene>
    <name evidence="17" type="ORF">LUZ63_004933</name>
</gene>
<dbReference type="InterPro" id="IPR008271">
    <property type="entry name" value="Ser/Thr_kinase_AS"/>
</dbReference>
<dbReference type="Gene3D" id="2.130.10.30">
    <property type="entry name" value="Regulator of chromosome condensation 1/beta-lactamase-inhibitor protein II"/>
    <property type="match status" value="1"/>
</dbReference>
<dbReference type="PROSITE" id="PS00107">
    <property type="entry name" value="PROTEIN_KINASE_ATP"/>
    <property type="match status" value="1"/>
</dbReference>
<dbReference type="PANTHER" id="PTHR46146:SF20">
    <property type="entry name" value="OS04G0439600 PROTEIN"/>
    <property type="match status" value="1"/>
</dbReference>
<dbReference type="SMART" id="SM00220">
    <property type="entry name" value="S_TKc"/>
    <property type="match status" value="1"/>
</dbReference>
<dbReference type="GO" id="GO:0005524">
    <property type="term" value="F:ATP binding"/>
    <property type="evidence" value="ECO:0007669"/>
    <property type="project" value="UniProtKB-UniRule"/>
</dbReference>
<dbReference type="InterPro" id="IPR017441">
    <property type="entry name" value="Protein_kinase_ATP_BS"/>
</dbReference>
<dbReference type="CDD" id="cd14066">
    <property type="entry name" value="STKc_IRAK"/>
    <property type="match status" value="1"/>
</dbReference>
<dbReference type="SUPFAM" id="SSF50985">
    <property type="entry name" value="RCC1/BLIP-II"/>
    <property type="match status" value="1"/>
</dbReference>
<evidence type="ECO:0000256" key="11">
    <source>
        <dbReference type="ARBA" id="ARBA00023136"/>
    </source>
</evidence>
<keyword evidence="2" id="KW-1003">Cell membrane</keyword>
<keyword evidence="6 15" id="KW-0732">Signal</keyword>
<feature type="binding site" evidence="13">
    <location>
        <position position="502"/>
    </location>
    <ligand>
        <name>ATP</name>
        <dbReference type="ChEBI" id="CHEBI:30616"/>
    </ligand>
</feature>
<dbReference type="SUPFAM" id="SSF56112">
    <property type="entry name" value="Protein kinase-like (PK-like)"/>
    <property type="match status" value="1"/>
</dbReference>
<dbReference type="FunFam" id="1.10.510.10:FF:000468">
    <property type="entry name" value="PTI1-like tyrosine-protein kinase 3"/>
    <property type="match status" value="1"/>
</dbReference>
<keyword evidence="9 13" id="KW-0067">ATP-binding</keyword>
<feature type="chain" id="PRO_5040198123" description="Protein kinase domain-containing protein" evidence="15">
    <location>
        <begin position="23"/>
        <end position="786"/>
    </location>
</feature>
<evidence type="ECO:0000256" key="4">
    <source>
        <dbReference type="ARBA" id="ARBA00022679"/>
    </source>
</evidence>
<keyword evidence="12" id="KW-1015">Disulfide bond</keyword>
<dbReference type="OrthoDB" id="61110at2759"/>
<evidence type="ECO:0000256" key="2">
    <source>
        <dbReference type="ARBA" id="ARBA00022475"/>
    </source>
</evidence>
<dbReference type="PROSITE" id="PS00108">
    <property type="entry name" value="PROTEIN_KINASE_ST"/>
    <property type="match status" value="1"/>
</dbReference>
<keyword evidence="5 14" id="KW-0812">Transmembrane</keyword>
<evidence type="ECO:0000256" key="1">
    <source>
        <dbReference type="ARBA" id="ARBA00004162"/>
    </source>
</evidence>
<dbReference type="InterPro" id="IPR009091">
    <property type="entry name" value="RCC1/BLIP-II"/>
</dbReference>
<keyword evidence="11 14" id="KW-0472">Membrane</keyword>
<evidence type="ECO:0000256" key="15">
    <source>
        <dbReference type="SAM" id="SignalP"/>
    </source>
</evidence>
<keyword evidence="18" id="KW-1185">Reference proteome</keyword>
<proteinExistence type="predicted"/>
<keyword evidence="8" id="KW-0418">Kinase</keyword>
<dbReference type="PANTHER" id="PTHR46146">
    <property type="entry name" value="SERINE/THREONINE-PROTEIN KINASE-LIKE PROTEIN CCR4"/>
    <property type="match status" value="1"/>
</dbReference>
<evidence type="ECO:0000256" key="6">
    <source>
        <dbReference type="ARBA" id="ARBA00022729"/>
    </source>
</evidence>
<dbReference type="InterPro" id="IPR000719">
    <property type="entry name" value="Prot_kinase_dom"/>
</dbReference>
<keyword evidence="10 14" id="KW-1133">Transmembrane helix</keyword>
<dbReference type="Gene3D" id="3.30.200.20">
    <property type="entry name" value="Phosphorylase Kinase, domain 1"/>
    <property type="match status" value="1"/>
</dbReference>
<comment type="caution">
    <text evidence="17">The sequence shown here is derived from an EMBL/GenBank/DDBJ whole genome shotgun (WGS) entry which is preliminary data.</text>
</comment>
<dbReference type="InterPro" id="IPR011009">
    <property type="entry name" value="Kinase-like_dom_sf"/>
</dbReference>
<organism evidence="17 18">
    <name type="scientific">Rhynchospora breviuscula</name>
    <dbReference type="NCBI Taxonomy" id="2022672"/>
    <lineage>
        <taxon>Eukaryota</taxon>
        <taxon>Viridiplantae</taxon>
        <taxon>Streptophyta</taxon>
        <taxon>Embryophyta</taxon>
        <taxon>Tracheophyta</taxon>
        <taxon>Spermatophyta</taxon>
        <taxon>Magnoliopsida</taxon>
        <taxon>Liliopsida</taxon>
        <taxon>Poales</taxon>
        <taxon>Cyperaceae</taxon>
        <taxon>Cyperoideae</taxon>
        <taxon>Rhynchosporeae</taxon>
        <taxon>Rhynchospora</taxon>
    </lineage>
</organism>
<protein>
    <recommendedName>
        <fullName evidence="16">Protein kinase domain-containing protein</fullName>
    </recommendedName>
</protein>
<sequence>MPPTIFFALTIIFSLLPSQSFSLPFLSTISISHLSDATIICAFTTSKYLTYNLTCTGLPARITESYTTNNITTYAAIAAGNGFLCALGPTLTALSDTSTMRWWDFTAEDDQISKRIYRGPPIKALSAGDSHVCGLTSLPNGTGHIQCWRWPEIMIPQDVNFADVVVGGDFVCGLVAGSGKIRCFGNKNSKSQVIGLEPVGSYTKLSAGTRHACAVSDSHKLVCWGVGAPKISDTWPRDFQINYMALGEDRTCVLGGNGTVLCFGENTSLPEDLTGMQFVAIQARRDTICGVVMANYSLVCWGNKTALGSSYTVVFDHVLPGPCAPISVCKCGVWAGSGNVCSATAGAGICHPCEVELLSNVSSSSNSGSDRRSQKVLYIIFGCVGGFIVLMAFLFLFVKMWIYGNGPCKEGQDSGRIHDDPSLARTNGGPTVPMVLPPRQPTIERRLSALISKGPSSTVEQFPLSVLQNATDGFSESHKIGSGSFGSVYRAKLPDGRDVAIKRAVEPPSTSTSAAAMARHRDDRESAFISELALLSRVNHKNLVRLYGFCIDSSERVLVYEFMENGTLYEHLHKTDSVSPPLATWHCRLKLALDAARGIEYLHTYAVPPIIHRDIKSANILLDASWIAKVSDFGLSLLRSKDDNETEVLECTAGTVGYMDPEYYRLQNLTDKSDVYSFGVVLLELLSGCKAIIQPYGGSTTPRNIVEIVVPFITSDDIHHILDKRLPPPTPTEIEAVSFVACLAADCVASTGRARPTMSEVVCALERAVMACAEPVLSRSLTEQSD</sequence>
<dbReference type="AlphaFoldDB" id="A0A9Q0CM43"/>
<evidence type="ECO:0000256" key="10">
    <source>
        <dbReference type="ARBA" id="ARBA00022989"/>
    </source>
</evidence>
<dbReference type="Proteomes" id="UP001151287">
    <property type="component" value="Unassembled WGS sequence"/>
</dbReference>
<comment type="subcellular location">
    <subcellularLocation>
        <location evidence="1">Cell membrane</location>
        <topology evidence="1">Single-pass membrane protein</topology>
    </subcellularLocation>
</comment>
<feature type="signal peptide" evidence="15">
    <location>
        <begin position="1"/>
        <end position="22"/>
    </location>
</feature>
<evidence type="ECO:0000256" key="12">
    <source>
        <dbReference type="ARBA" id="ARBA00023157"/>
    </source>
</evidence>
<evidence type="ECO:0000313" key="18">
    <source>
        <dbReference type="Proteomes" id="UP001151287"/>
    </source>
</evidence>